<dbReference type="Proteomes" id="UP000233556">
    <property type="component" value="Unassembled WGS sequence"/>
</dbReference>
<dbReference type="EMBL" id="KZ506837">
    <property type="protein sequence ID" value="PKU38162.1"/>
    <property type="molecule type" value="Genomic_DNA"/>
</dbReference>
<reference evidence="2" key="2">
    <citation type="submission" date="2017-12" db="EMBL/GenBank/DDBJ databases">
        <title>Genome sequence of the Bar-tailed Godwit (Limosa lapponica baueri).</title>
        <authorList>
            <person name="Lima N.C.B."/>
            <person name="Parody-Merino A.M."/>
            <person name="Battley P.F."/>
            <person name="Fidler A.E."/>
            <person name="Prosdocimi F."/>
        </authorList>
    </citation>
    <scope>NUCLEOTIDE SEQUENCE [LARGE SCALE GENOMIC DNA]</scope>
</reference>
<proteinExistence type="predicted"/>
<dbReference type="AlphaFoldDB" id="A0A2I0TWL4"/>
<evidence type="ECO:0000313" key="1">
    <source>
        <dbReference type="EMBL" id="PKU38162.1"/>
    </source>
</evidence>
<organism evidence="1 2">
    <name type="scientific">Limosa lapponica baueri</name>
    <dbReference type="NCBI Taxonomy" id="1758121"/>
    <lineage>
        <taxon>Eukaryota</taxon>
        <taxon>Metazoa</taxon>
        <taxon>Chordata</taxon>
        <taxon>Craniata</taxon>
        <taxon>Vertebrata</taxon>
        <taxon>Euteleostomi</taxon>
        <taxon>Archelosauria</taxon>
        <taxon>Archosauria</taxon>
        <taxon>Dinosauria</taxon>
        <taxon>Saurischia</taxon>
        <taxon>Theropoda</taxon>
        <taxon>Coelurosauria</taxon>
        <taxon>Aves</taxon>
        <taxon>Neognathae</taxon>
        <taxon>Neoaves</taxon>
        <taxon>Charadriiformes</taxon>
        <taxon>Scolopacidae</taxon>
        <taxon>Limosa</taxon>
    </lineage>
</organism>
<keyword evidence="2" id="KW-1185">Reference proteome</keyword>
<protein>
    <submittedName>
        <fullName evidence="1">Uncharacterized protein</fullName>
    </submittedName>
</protein>
<reference evidence="2" key="1">
    <citation type="submission" date="2017-11" db="EMBL/GenBank/DDBJ databases">
        <authorList>
            <person name="Lima N.C."/>
            <person name="Parody-Merino A.M."/>
            <person name="Battley P.F."/>
            <person name="Fidler A.E."/>
            <person name="Prosdocimi F."/>
        </authorList>
    </citation>
    <scope>NUCLEOTIDE SEQUENCE [LARGE SCALE GENOMIC DNA]</scope>
</reference>
<accession>A0A2I0TWL4</accession>
<sequence>MVYGTETKLQFDVPKELDKPHDIALVTGLAIQSKKNYVVYRLTLKISWEAKASSAQFGNIKDAFAYNQQDDSDTTND</sequence>
<evidence type="ECO:0000313" key="2">
    <source>
        <dbReference type="Proteomes" id="UP000233556"/>
    </source>
</evidence>
<name>A0A2I0TWL4_LIMLA</name>
<gene>
    <name evidence="1" type="ORF">llap_11534</name>
</gene>